<dbReference type="InterPro" id="IPR045929">
    <property type="entry name" value="DUF6348"/>
</dbReference>
<dbReference type="AlphaFoldDB" id="A0A6S6T6P4"/>
<evidence type="ECO:0000313" key="1">
    <source>
        <dbReference type="EMBL" id="CAA6814584.1"/>
    </source>
</evidence>
<dbReference type="Pfam" id="PF19875">
    <property type="entry name" value="DUF6348"/>
    <property type="match status" value="1"/>
</dbReference>
<proteinExistence type="predicted"/>
<dbReference type="EMBL" id="CACVAX010000041">
    <property type="protein sequence ID" value="CAA6814584.1"/>
    <property type="molecule type" value="Genomic_DNA"/>
</dbReference>
<accession>A0A6S6T6P4</accession>
<reference evidence="1" key="1">
    <citation type="submission" date="2020-01" db="EMBL/GenBank/DDBJ databases">
        <authorList>
            <person name="Meier V. D."/>
            <person name="Meier V D."/>
        </authorList>
    </citation>
    <scope>NUCLEOTIDE SEQUENCE</scope>
    <source>
        <strain evidence="1">HLG_WM_MAG_04</strain>
    </source>
</reference>
<gene>
    <name evidence="1" type="ORF">HELGO_WM6695</name>
</gene>
<sequence length="238" mass="27017">MSQLLDIDVNKPLVALLEAHDMEVGQTEEYFFVEGLFPGIVAQAFEMENFGESVVVQVDITMLFPNDSFIESFVAQAKTVEDAIDNIFQQFESNVLHTFIMAFWGKAKKVENGVGTDIWTLNGQRYEAVISNYGYRGYEDFDSIIPDIDSMYDAIKISIDAYPVTKDIYAIRTVYTNGSNGEQITEGLINNEEFPELQEAVSKLEWSRAEKFYSVRNLVLLMKLSEGAEEHIEKQEAV</sequence>
<name>A0A6S6T6P4_9BACT</name>
<organism evidence="1">
    <name type="scientific">uncultured Sulfurovum sp</name>
    <dbReference type="NCBI Taxonomy" id="269237"/>
    <lineage>
        <taxon>Bacteria</taxon>
        <taxon>Pseudomonadati</taxon>
        <taxon>Campylobacterota</taxon>
        <taxon>Epsilonproteobacteria</taxon>
        <taxon>Campylobacterales</taxon>
        <taxon>Sulfurovaceae</taxon>
        <taxon>Sulfurovum</taxon>
        <taxon>environmental samples</taxon>
    </lineage>
</organism>
<protein>
    <submittedName>
        <fullName evidence="1">Uncharacterized protein</fullName>
    </submittedName>
</protein>